<sequence>CPKKQSTPGLPALGGGRAGPPLTKRPVPRRGAGQQVPQGLAGLQGELLRVLRAGAHLEEGRGRWGSLQGGSRAPHCPGSPQPPPLTNLLPPPQAWCKVIHAGCHLASLHSPEEHAAVARFIAKFQRREEEDNVWIGLHHWNQARVWIDGSKKRYSAWDDDELPRGKYCTVLEGSSGERGHCWSHGGDRGTAPALGTAGPRLLLEPPTLSKALLAQPLCPPSARSALSSRRFHVVGGQRLQREEPLRLQVLRLEAGPPASCPPALPSPCTPVRCLQTLGAPPLPLPSLCPWRGTPQ</sequence>
<protein>
    <recommendedName>
        <fullName evidence="2">C-type lectin domain-containing protein</fullName>
    </recommendedName>
</protein>
<dbReference type="Gene3D" id="3.10.100.10">
    <property type="entry name" value="Mannose-Binding Protein A, subunit A"/>
    <property type="match status" value="1"/>
</dbReference>
<organism evidence="3 4">
    <name type="scientific">Anas zonorhyncha</name>
    <name type="common">Eastern spot-billed duck</name>
    <dbReference type="NCBI Taxonomy" id="75864"/>
    <lineage>
        <taxon>Eukaryota</taxon>
        <taxon>Metazoa</taxon>
        <taxon>Chordata</taxon>
        <taxon>Craniata</taxon>
        <taxon>Vertebrata</taxon>
        <taxon>Euteleostomi</taxon>
        <taxon>Archelosauria</taxon>
        <taxon>Archosauria</taxon>
        <taxon>Dinosauria</taxon>
        <taxon>Saurischia</taxon>
        <taxon>Theropoda</taxon>
        <taxon>Coelurosauria</taxon>
        <taxon>Aves</taxon>
        <taxon>Neognathae</taxon>
        <taxon>Galloanserae</taxon>
        <taxon>Anseriformes</taxon>
        <taxon>Anatidae</taxon>
        <taxon>Anatinae</taxon>
        <taxon>Anas</taxon>
    </lineage>
</organism>
<dbReference type="Ensembl" id="ENSAZOT00000012633.1">
    <property type="protein sequence ID" value="ENSAZOP00000011825.1"/>
    <property type="gene ID" value="ENSAZOG00000007590.1"/>
</dbReference>
<accession>A0A8B9UMU3</accession>
<dbReference type="Proteomes" id="UP000694549">
    <property type="component" value="Unplaced"/>
</dbReference>
<evidence type="ECO:0000256" key="1">
    <source>
        <dbReference type="SAM" id="MobiDB-lite"/>
    </source>
</evidence>
<dbReference type="InterPro" id="IPR001304">
    <property type="entry name" value="C-type_lectin-like"/>
</dbReference>
<dbReference type="SUPFAM" id="SSF56436">
    <property type="entry name" value="C-type lectin-like"/>
    <property type="match status" value="1"/>
</dbReference>
<evidence type="ECO:0000259" key="2">
    <source>
        <dbReference type="PROSITE" id="PS50041"/>
    </source>
</evidence>
<keyword evidence="4" id="KW-1185">Reference proteome</keyword>
<feature type="domain" description="C-type lectin" evidence="2">
    <location>
        <begin position="96"/>
        <end position="181"/>
    </location>
</feature>
<reference evidence="3" key="2">
    <citation type="submission" date="2025-09" db="UniProtKB">
        <authorList>
            <consortium name="Ensembl"/>
        </authorList>
    </citation>
    <scope>IDENTIFICATION</scope>
</reference>
<proteinExistence type="predicted"/>
<reference evidence="3" key="1">
    <citation type="submission" date="2025-08" db="UniProtKB">
        <authorList>
            <consortium name="Ensembl"/>
        </authorList>
    </citation>
    <scope>IDENTIFICATION</scope>
</reference>
<dbReference type="PROSITE" id="PS50041">
    <property type="entry name" value="C_TYPE_LECTIN_2"/>
    <property type="match status" value="1"/>
</dbReference>
<dbReference type="InterPro" id="IPR016187">
    <property type="entry name" value="CTDL_fold"/>
</dbReference>
<dbReference type="Pfam" id="PF00059">
    <property type="entry name" value="Lectin_C"/>
    <property type="match status" value="1"/>
</dbReference>
<name>A0A8B9UMU3_9AVES</name>
<evidence type="ECO:0000313" key="4">
    <source>
        <dbReference type="Proteomes" id="UP000694549"/>
    </source>
</evidence>
<feature type="region of interest" description="Disordered" evidence="1">
    <location>
        <begin position="61"/>
        <end position="84"/>
    </location>
</feature>
<dbReference type="InterPro" id="IPR016186">
    <property type="entry name" value="C-type_lectin-like/link_sf"/>
</dbReference>
<feature type="region of interest" description="Disordered" evidence="1">
    <location>
        <begin position="1"/>
        <end position="39"/>
    </location>
</feature>
<dbReference type="AlphaFoldDB" id="A0A8B9UMU3"/>
<evidence type="ECO:0000313" key="3">
    <source>
        <dbReference type="Ensembl" id="ENSAZOP00000011825.1"/>
    </source>
</evidence>